<evidence type="ECO:0000256" key="3">
    <source>
        <dbReference type="ARBA" id="ARBA00022723"/>
    </source>
</evidence>
<feature type="region of interest" description="Disordered" evidence="12">
    <location>
        <begin position="782"/>
        <end position="805"/>
    </location>
</feature>
<dbReference type="InterPro" id="IPR013083">
    <property type="entry name" value="Znf_RING/FYVE/PHD"/>
</dbReference>
<dbReference type="PROSITE" id="PS50016">
    <property type="entry name" value="ZF_PHD_2"/>
    <property type="match status" value="1"/>
</dbReference>
<dbReference type="Pfam" id="PF13832">
    <property type="entry name" value="zf-HC5HC2H_2"/>
    <property type="match status" value="1"/>
</dbReference>
<dbReference type="FunFam" id="3.30.40.10:FF:000007">
    <property type="entry name" value="Bromodomain containing 1, isoform CRA_b"/>
    <property type="match status" value="1"/>
</dbReference>
<feature type="domain" description="PHD-type" evidence="14">
    <location>
        <begin position="184"/>
        <end position="234"/>
    </location>
</feature>
<dbReference type="InterPro" id="IPR001487">
    <property type="entry name" value="Bromodomain"/>
</dbReference>
<dbReference type="Pfam" id="PF13831">
    <property type="entry name" value="PHD_2"/>
    <property type="match status" value="1"/>
</dbReference>
<dbReference type="SMART" id="SM00293">
    <property type="entry name" value="PWWP"/>
    <property type="match status" value="1"/>
</dbReference>
<dbReference type="CDD" id="cd04369">
    <property type="entry name" value="Bromodomain"/>
    <property type="match status" value="1"/>
</dbReference>
<dbReference type="PRINTS" id="PR00503">
    <property type="entry name" value="BROMODOMAIN"/>
</dbReference>
<evidence type="ECO:0000256" key="10">
    <source>
        <dbReference type="PROSITE-ProRule" id="PRU00035"/>
    </source>
</evidence>
<feature type="domain" description="Bromo" evidence="13">
    <location>
        <begin position="542"/>
        <end position="612"/>
    </location>
</feature>
<keyword evidence="8 10" id="KW-0103">Bromodomain</keyword>
<dbReference type="Proteomes" id="UP000017200">
    <property type="component" value="Unassembled WGS sequence"/>
</dbReference>
<reference evidence="17 19" key="3">
    <citation type="journal article" date="2015" name="BMC Genomics">
        <title>Sex and parasites: genomic and transcriptomic analysis of Microbotryum lychnidis-dioicae, the biotrophic and plant-castrating anther smut fungus.</title>
        <authorList>
            <person name="Perlin M.H."/>
            <person name="Amselem J."/>
            <person name="Fontanillas E."/>
            <person name="Toh S.S."/>
            <person name="Chen Z."/>
            <person name="Goldberg J."/>
            <person name="Duplessis S."/>
            <person name="Henrissat B."/>
            <person name="Young S."/>
            <person name="Zeng Q."/>
            <person name="Aguileta G."/>
            <person name="Petit E."/>
            <person name="Badouin H."/>
            <person name="Andrews J."/>
            <person name="Razeeq D."/>
            <person name="Gabaldon T."/>
            <person name="Quesneville H."/>
            <person name="Giraud T."/>
            <person name="Hood M.E."/>
            <person name="Schultz D.J."/>
            <person name="Cuomo C.A."/>
        </authorList>
    </citation>
    <scope>NUCLEOTIDE SEQUENCE [LARGE SCALE GENOMIC DNA]</scope>
    <source>
        <strain evidence="17">P1A1 Lamole</strain>
        <strain evidence="19">p1A1 Lamole</strain>
    </source>
</reference>
<dbReference type="FunFam" id="3.30.40.10:FF:000008">
    <property type="entry name" value="Bromodomain containing 1, isoform CRA_a"/>
    <property type="match status" value="1"/>
</dbReference>
<evidence type="ECO:0000256" key="8">
    <source>
        <dbReference type="ARBA" id="ARBA00023117"/>
    </source>
</evidence>
<feature type="compositionally biased region" description="Low complexity" evidence="12">
    <location>
        <begin position="65"/>
        <end position="87"/>
    </location>
</feature>
<protein>
    <recommendedName>
        <fullName evidence="20">NuA3 HAT complex component NTO1</fullName>
    </recommendedName>
</protein>
<dbReference type="GO" id="GO:0006357">
    <property type="term" value="P:regulation of transcription by RNA polymerase II"/>
    <property type="evidence" value="ECO:0007669"/>
    <property type="project" value="TreeGrafter"/>
</dbReference>
<feature type="compositionally biased region" description="Acidic residues" evidence="12">
    <location>
        <begin position="1137"/>
        <end position="1147"/>
    </location>
</feature>
<evidence type="ECO:0000259" key="15">
    <source>
        <dbReference type="PROSITE" id="PS50812"/>
    </source>
</evidence>
<dbReference type="PROSITE" id="PS50812">
    <property type="entry name" value="PWWP"/>
    <property type="match status" value="1"/>
</dbReference>
<feature type="compositionally biased region" description="Polar residues" evidence="12">
    <location>
        <begin position="88"/>
        <end position="98"/>
    </location>
</feature>
<dbReference type="InterPro" id="IPR050701">
    <property type="entry name" value="Histone_Mod_Regulator"/>
</dbReference>
<evidence type="ECO:0000256" key="5">
    <source>
        <dbReference type="ARBA" id="ARBA00022771"/>
    </source>
</evidence>
<dbReference type="GO" id="GO:0006325">
    <property type="term" value="P:chromatin organization"/>
    <property type="evidence" value="ECO:0007669"/>
    <property type="project" value="UniProtKB-ARBA"/>
</dbReference>
<keyword evidence="9" id="KW-0539">Nucleus</keyword>
<dbReference type="InterPro" id="IPR019786">
    <property type="entry name" value="Zinc_finger_PHD-type_CS"/>
</dbReference>
<dbReference type="InterPro" id="IPR011011">
    <property type="entry name" value="Znf_FYVE_PHD"/>
</dbReference>
<dbReference type="SUPFAM" id="SSF63748">
    <property type="entry name" value="Tudor/PWWP/MBT"/>
    <property type="match status" value="1"/>
</dbReference>
<evidence type="ECO:0000259" key="13">
    <source>
        <dbReference type="PROSITE" id="PS50014"/>
    </source>
</evidence>
<dbReference type="Gene3D" id="3.30.40.10">
    <property type="entry name" value="Zinc/RING finger domain, C3HC4 (zinc finger)"/>
    <property type="match status" value="2"/>
</dbReference>
<feature type="domain" description="PHD-type" evidence="16">
    <location>
        <begin position="238"/>
        <end position="350"/>
    </location>
</feature>
<gene>
    <name evidence="17" type="ORF">MVLG_02627</name>
</gene>
<keyword evidence="3" id="KW-0479">Metal-binding</keyword>
<dbReference type="Pfam" id="PF00855">
    <property type="entry name" value="PWWP"/>
    <property type="match status" value="1"/>
</dbReference>
<accession>U5H5R2</accession>
<keyword evidence="2" id="KW-0597">Phosphoprotein</keyword>
<feature type="compositionally biased region" description="Basic and acidic residues" evidence="12">
    <location>
        <begin position="1030"/>
        <end position="1064"/>
    </location>
</feature>
<feature type="compositionally biased region" description="Polar residues" evidence="12">
    <location>
        <begin position="833"/>
        <end position="858"/>
    </location>
</feature>
<keyword evidence="19" id="KW-1185">Reference proteome</keyword>
<evidence type="ECO:0000256" key="1">
    <source>
        <dbReference type="ARBA" id="ARBA00004123"/>
    </source>
</evidence>
<evidence type="ECO:0008006" key="20">
    <source>
        <dbReference type="Google" id="ProtNLM"/>
    </source>
</evidence>
<evidence type="ECO:0000313" key="18">
    <source>
        <dbReference type="EnsemblFungi" id="MVLG_02627T0"/>
    </source>
</evidence>
<dbReference type="Pfam" id="PF10513">
    <property type="entry name" value="EPL1"/>
    <property type="match status" value="1"/>
</dbReference>
<dbReference type="SMART" id="SM00297">
    <property type="entry name" value="BROMO"/>
    <property type="match status" value="1"/>
</dbReference>
<dbReference type="InterPro" id="IPR000313">
    <property type="entry name" value="PWWP_dom"/>
</dbReference>
<evidence type="ECO:0000313" key="19">
    <source>
        <dbReference type="Proteomes" id="UP000017200"/>
    </source>
</evidence>
<dbReference type="InterPro" id="IPR036427">
    <property type="entry name" value="Bromodomain-like_sf"/>
</dbReference>
<dbReference type="PROSITE" id="PS50014">
    <property type="entry name" value="BROMODOMAIN_2"/>
    <property type="match status" value="1"/>
</dbReference>
<dbReference type="PROSITE" id="PS00633">
    <property type="entry name" value="BROMODOMAIN_1"/>
    <property type="match status" value="1"/>
</dbReference>
<organism evidence="17">
    <name type="scientific">Microbotryum lychnidis-dioicae (strain p1A1 Lamole / MvSl-1064)</name>
    <name type="common">Anther smut fungus</name>
    <dbReference type="NCBI Taxonomy" id="683840"/>
    <lineage>
        <taxon>Eukaryota</taxon>
        <taxon>Fungi</taxon>
        <taxon>Dikarya</taxon>
        <taxon>Basidiomycota</taxon>
        <taxon>Pucciniomycotina</taxon>
        <taxon>Microbotryomycetes</taxon>
        <taxon>Microbotryales</taxon>
        <taxon>Microbotryaceae</taxon>
        <taxon>Microbotryum</taxon>
    </lineage>
</organism>
<dbReference type="InterPro" id="IPR019787">
    <property type="entry name" value="Znf_PHD-finger"/>
</dbReference>
<reference evidence="18" key="4">
    <citation type="submission" date="2015-06" db="UniProtKB">
        <authorList>
            <consortium name="EnsemblFungi"/>
        </authorList>
    </citation>
    <scope>IDENTIFICATION</scope>
</reference>
<dbReference type="GO" id="GO:0005634">
    <property type="term" value="C:nucleus"/>
    <property type="evidence" value="ECO:0007669"/>
    <property type="project" value="UniProtKB-SubCell"/>
</dbReference>
<dbReference type="InterPro" id="IPR018359">
    <property type="entry name" value="Bromodomain_CS"/>
</dbReference>
<dbReference type="SUPFAM" id="SSF57903">
    <property type="entry name" value="FYVE/PHD zinc finger"/>
    <property type="match status" value="1"/>
</dbReference>
<keyword evidence="5 11" id="KW-0863">Zinc-finger</keyword>
<dbReference type="SMART" id="SM00249">
    <property type="entry name" value="PHD"/>
    <property type="match status" value="2"/>
</dbReference>
<proteinExistence type="predicted"/>
<dbReference type="PROSITE" id="PS51805">
    <property type="entry name" value="EPHD"/>
    <property type="match status" value="1"/>
</dbReference>
<reference evidence="19" key="1">
    <citation type="submission" date="2010-11" db="EMBL/GenBank/DDBJ databases">
        <title>The genome sequence of Microbotryum violaceum strain p1A1 Lamole.</title>
        <authorList>
            <person name="Cuomo C."/>
            <person name="Perlin M."/>
            <person name="Young S.K."/>
            <person name="Zeng Q."/>
            <person name="Gargeya S."/>
            <person name="Alvarado L."/>
            <person name="Berlin A."/>
            <person name="Chapman S.B."/>
            <person name="Chen Z."/>
            <person name="Freedman E."/>
            <person name="Gellesch M."/>
            <person name="Goldberg J."/>
            <person name="Griggs A."/>
            <person name="Gujja S."/>
            <person name="Heilman E."/>
            <person name="Heiman D."/>
            <person name="Howarth C."/>
            <person name="Mehta T."/>
            <person name="Neiman D."/>
            <person name="Pearson M."/>
            <person name="Roberts A."/>
            <person name="Saif S."/>
            <person name="Shea T."/>
            <person name="Shenoy N."/>
            <person name="Sisk P."/>
            <person name="Stolte C."/>
            <person name="Sykes S."/>
            <person name="White J."/>
            <person name="Yandava C."/>
            <person name="Haas B."/>
            <person name="Nusbaum C."/>
            <person name="Birren B."/>
        </authorList>
    </citation>
    <scope>NUCLEOTIDE SEQUENCE [LARGE SCALE GENOMIC DNA]</scope>
    <source>
        <strain evidence="19">p1A1 Lamole</strain>
    </source>
</reference>
<evidence type="ECO:0000256" key="7">
    <source>
        <dbReference type="ARBA" id="ARBA00022990"/>
    </source>
</evidence>
<feature type="compositionally biased region" description="Basic and acidic residues" evidence="12">
    <location>
        <begin position="1364"/>
        <end position="1373"/>
    </location>
</feature>
<dbReference type="CDD" id="cd15492">
    <property type="entry name" value="PHD_BRPF_JADE_like"/>
    <property type="match status" value="1"/>
</dbReference>
<evidence type="ECO:0000256" key="4">
    <source>
        <dbReference type="ARBA" id="ARBA00022737"/>
    </source>
</evidence>
<comment type="subcellular location">
    <subcellularLocation>
        <location evidence="1">Nucleus</location>
    </subcellularLocation>
</comment>
<feature type="compositionally biased region" description="Acidic residues" evidence="12">
    <location>
        <begin position="1374"/>
        <end position="1384"/>
    </location>
</feature>
<evidence type="ECO:0000256" key="12">
    <source>
        <dbReference type="SAM" id="MobiDB-lite"/>
    </source>
</evidence>
<evidence type="ECO:0000256" key="9">
    <source>
        <dbReference type="ARBA" id="ARBA00023242"/>
    </source>
</evidence>
<feature type="region of interest" description="Disordered" evidence="12">
    <location>
        <begin position="63"/>
        <end position="98"/>
    </location>
</feature>
<feature type="compositionally biased region" description="Low complexity" evidence="12">
    <location>
        <begin position="1398"/>
        <end position="1407"/>
    </location>
</feature>
<name>U5H5R2_USTV1</name>
<dbReference type="Pfam" id="PF00439">
    <property type="entry name" value="Bromodomain"/>
    <property type="match status" value="1"/>
</dbReference>
<feature type="compositionally biased region" description="Basic and acidic residues" evidence="12">
    <location>
        <begin position="1082"/>
        <end position="1092"/>
    </location>
</feature>
<dbReference type="EnsemblFungi" id="MVLG_02627T0">
    <property type="protein sequence ID" value="MVLG_02627T0"/>
    <property type="gene ID" value="MVLG_02627"/>
</dbReference>
<evidence type="ECO:0000256" key="2">
    <source>
        <dbReference type="ARBA" id="ARBA00022553"/>
    </source>
</evidence>
<dbReference type="InterPro" id="IPR001965">
    <property type="entry name" value="Znf_PHD"/>
</dbReference>
<keyword evidence="7" id="KW-0007">Acetylation</keyword>
<keyword evidence="4" id="KW-0677">Repeat</keyword>
<dbReference type="PROSITE" id="PS01359">
    <property type="entry name" value="ZF_PHD_1"/>
    <property type="match status" value="1"/>
</dbReference>
<dbReference type="InParanoid" id="U5H5R2"/>
<dbReference type="GO" id="GO:0008270">
    <property type="term" value="F:zinc ion binding"/>
    <property type="evidence" value="ECO:0007669"/>
    <property type="project" value="UniProtKB-KW"/>
</dbReference>
<dbReference type="STRING" id="683840.U5H5R2"/>
<evidence type="ECO:0000259" key="16">
    <source>
        <dbReference type="PROSITE" id="PS51805"/>
    </source>
</evidence>
<dbReference type="Gene3D" id="2.30.30.140">
    <property type="match status" value="1"/>
</dbReference>
<dbReference type="SUPFAM" id="SSF47370">
    <property type="entry name" value="Bromodomain"/>
    <property type="match status" value="1"/>
</dbReference>
<dbReference type="EMBL" id="AEIJ01000253">
    <property type="status" value="NOT_ANNOTATED_CDS"/>
    <property type="molecule type" value="Genomic_DNA"/>
</dbReference>
<dbReference type="Gene3D" id="1.20.920.10">
    <property type="entry name" value="Bromodomain-like"/>
    <property type="match status" value="1"/>
</dbReference>
<dbReference type="OrthoDB" id="20839at2759"/>
<feature type="compositionally biased region" description="Low complexity" evidence="12">
    <location>
        <begin position="789"/>
        <end position="802"/>
    </location>
</feature>
<evidence type="ECO:0000313" key="17">
    <source>
        <dbReference type="EMBL" id="KDE07051.1"/>
    </source>
</evidence>
<dbReference type="EMBL" id="GL541663">
    <property type="protein sequence ID" value="KDE07051.1"/>
    <property type="molecule type" value="Genomic_DNA"/>
</dbReference>
<reference evidence="17" key="2">
    <citation type="submission" date="2010-11" db="EMBL/GenBank/DDBJ databases">
        <authorList>
            <consortium name="The Broad Institute Genome Sequencing Platform"/>
            <person name="Earl A."/>
            <person name="Ward D."/>
            <person name="Feldgarden M."/>
            <person name="Gevers D."/>
            <person name="Butler R."/>
            <person name="Young S.K."/>
            <person name="Zeng Q."/>
            <person name="Gargeya S."/>
            <person name="Fitzgerald M."/>
            <person name="Haas B."/>
            <person name="Abouelleil A."/>
            <person name="Alvarado L."/>
            <person name="Arachchi H.M."/>
            <person name="Berlin A."/>
            <person name="Brown A."/>
            <person name="Chapman S.B."/>
            <person name="Chen Z."/>
            <person name="Dunbar C."/>
            <person name="Freedman E."/>
            <person name="Gearin G."/>
            <person name="Gellesch M."/>
            <person name="Goldberg J."/>
            <person name="Griggs A."/>
            <person name="Gujja S."/>
            <person name="Heilman E."/>
            <person name="Heiman D."/>
            <person name="Howarth C."/>
            <person name="Larson L."/>
            <person name="Lui A."/>
            <person name="MacDonald P.J.P."/>
            <person name="Mehta T."/>
            <person name="Montmayeur A."/>
            <person name="Murphy C."/>
            <person name="Neiman D."/>
            <person name="Pearson M."/>
            <person name="Priest M."/>
            <person name="Roberts A."/>
            <person name="Saif S."/>
            <person name="Shea T."/>
            <person name="Shenoy N."/>
            <person name="Sisk P."/>
            <person name="Stolte C."/>
            <person name="Sykes S."/>
            <person name="White J."/>
            <person name="Yandava C."/>
            <person name="Wortman J."/>
            <person name="Nusbaum C."/>
            <person name="Birren B."/>
        </authorList>
    </citation>
    <scope>NUCLEOTIDE SEQUENCE</scope>
    <source>
        <strain evidence="17">P1A1 Lamole</strain>
    </source>
</reference>
<evidence type="ECO:0000256" key="11">
    <source>
        <dbReference type="PROSITE-ProRule" id="PRU00146"/>
    </source>
</evidence>
<dbReference type="PANTHER" id="PTHR13793">
    <property type="entry name" value="PHD FINGER PROTEINS"/>
    <property type="match status" value="1"/>
</dbReference>
<feature type="region of interest" description="Disordered" evidence="12">
    <location>
        <begin position="1354"/>
        <end position="1435"/>
    </location>
</feature>
<dbReference type="InterPro" id="IPR019542">
    <property type="entry name" value="Enhancer_polycomb-like_N"/>
</dbReference>
<feature type="region of interest" description="Disordered" evidence="12">
    <location>
        <begin position="1000"/>
        <end position="1168"/>
    </location>
</feature>
<feature type="region of interest" description="Disordered" evidence="12">
    <location>
        <begin position="831"/>
        <end position="874"/>
    </location>
</feature>
<dbReference type="PANTHER" id="PTHR13793:SF107">
    <property type="entry name" value="BROMODOMAIN-CONTAINING PROTEIN HOMOLOG"/>
    <property type="match status" value="1"/>
</dbReference>
<keyword evidence="6" id="KW-0862">Zinc</keyword>
<dbReference type="HOGENOM" id="CLU_252206_0_0_1"/>
<evidence type="ECO:0000256" key="6">
    <source>
        <dbReference type="ARBA" id="ARBA00022833"/>
    </source>
</evidence>
<feature type="domain" description="PWWP" evidence="15">
    <location>
        <begin position="1232"/>
        <end position="1303"/>
    </location>
</feature>
<evidence type="ECO:0000259" key="14">
    <source>
        <dbReference type="PROSITE" id="PS50016"/>
    </source>
</evidence>
<dbReference type="InterPro" id="IPR034732">
    <property type="entry name" value="EPHD"/>
</dbReference>
<sequence length="1435" mass="157471">MGAHSNELPAVPEVHFSIVDSEALLPPHVDNKLLEDFGFNDGKPWTLIPSGTIPVAAHPSLEPVASTSGSATEAVASTSTAPATTTTNLDGATASNGLTFEPTHDSRYLRWLQPMESELAHQVEYDMDEQDQVWLDGINASRKVEGAGPVSYEIFEIIVDKLEKEWFDLMKSIPKKPNPLLDTDSKCAICDDGECENSNAIVFCDGCNLAVHQDCYGVPYIPEGQWLCRKCTVSPDKPVRCVLCPNSYGAFKQTTTAHWAHLLCAIWIPDTGVSNTVYMEPIDGIENISKSRWKLICSLCRQRVGACIQCANRNCFTAFHVTCARDHGLELKMKQQTGTGELKAYCEKHSGGFTAGSVTPLGTCRDRPGRASLGAHAPSLSTSLQVVLANPKATSMSTKTQRAYKKSYTSGPPLVPSYILDRVNTYVSRIKIANKRQFMNQLCRYWSLKRESRRGAPLLKRLHLEPWTASASTRQQSDVERAKKLELMRLLREDLENVRMLTERVRKRERKKLERAQLLSRFVEQHVFAREVVMGDFIRRVSELDKHRFFAKPVSRRDAPDYYDIVKNPMDFSQMTDKLARREYPSAESLLVDFHLIFDNAFLYNKKESTVHRAASKLLEVSKSLVEDLKRLDDPMSDENILGRYLDLVLTDEVVDALFEFDPAKEEEGKGVADIVMQLLPTEADPAVQETRKDAMGEGATTEEVDTTTATQAVDDAIISPTTSAAAQSIVPTPATKTTLNDDHSAVAVEAEAEALAQVNPLPNPATKGPSTREDVVIEETAALPYPAPHSTEPTPSSTRTSLSVALPAQATEEVVLVSLKKALGRKRAISPIKTTSPNKAAASSTKVAPPTKSNAPKSSARDETISKTATKSTITEPTNFEAVVEETREVAGPSAIVAMDVNPPEPAAEKPTSDRPIVEAASTPTLTVAVTREIGKARSTTPPPLFSEDSTMSELSSVLSSAVSEDSPSVEFKDAESDFEREVEDVDNMRSFKMFDSGWVLPEGSSRKAKNAIIEKGKGGQNTVSDDVEEKRKGKEKKKENTNEKGPVKGKGKAKEVETKAQEQSDPDAPPKKKRGRPRKIPIEEVQEPKVEPAPQPATATAPVQPPKSTGLESTSLDTPKKALGPPQAPPTLAEPTDDAAAEGGDDQAKESTTTGATAKKARPPAKIHGTLSIASTVRRVEVEMASKGLPAVPNPAAVKKEDAVRIEAFETNLARVERSSLVTADTQLKEGDLVWARSPGFPFFPAEVLDYPFTTPETREQMRSHRPKDAEADELVPILFFDPYRTSRWAKRDDLRLLGMNDEFDAMLATYDASLRLIFRRKMSNAHPTAVKLAEEIGEALRWARAIKSGSAEARKMARVGKSKEELRNGEGEEDAAEDEDTVGLTDPETKRRTTRSTSMSASTAGRKRTLIERDEADHEESSRRPATKKTKV</sequence>
<feature type="compositionally biased region" description="Basic and acidic residues" evidence="12">
    <location>
        <begin position="1412"/>
        <end position="1426"/>
    </location>
</feature>